<reference evidence="10 11" key="1">
    <citation type="submission" date="2024-10" db="EMBL/GenBank/DDBJ databases">
        <title>The Natural Products Discovery Center: Release of the First 8490 Sequenced Strains for Exploring Actinobacteria Biosynthetic Diversity.</title>
        <authorList>
            <person name="Kalkreuter E."/>
            <person name="Kautsar S.A."/>
            <person name="Yang D."/>
            <person name="Bader C.D."/>
            <person name="Teijaro C.N."/>
            <person name="Fluegel L."/>
            <person name="Davis C.M."/>
            <person name="Simpson J.R."/>
            <person name="Lauterbach L."/>
            <person name="Steele A.D."/>
            <person name="Gui C."/>
            <person name="Meng S."/>
            <person name="Li G."/>
            <person name="Viehrig K."/>
            <person name="Ye F."/>
            <person name="Su P."/>
            <person name="Kiefer A.F."/>
            <person name="Nichols A."/>
            <person name="Cepeda A.J."/>
            <person name="Yan W."/>
            <person name="Fan B."/>
            <person name="Jiang Y."/>
            <person name="Adhikari A."/>
            <person name="Zheng C.-J."/>
            <person name="Schuster L."/>
            <person name="Cowan T.M."/>
            <person name="Smanski M.J."/>
            <person name="Chevrette M.G."/>
            <person name="De Carvalho L.P.S."/>
            <person name="Shen B."/>
        </authorList>
    </citation>
    <scope>NUCLEOTIDE SEQUENCE [LARGE SCALE GENOMIC DNA]</scope>
    <source>
        <strain evidence="10 11">NPDC053399</strain>
    </source>
</reference>
<dbReference type="GO" id="GO:0016787">
    <property type="term" value="F:hydrolase activity"/>
    <property type="evidence" value="ECO:0007669"/>
    <property type="project" value="UniProtKB-KW"/>
</dbReference>
<feature type="chain" id="PRO_5045577616" description="Acyl-CoA:diacylglycerol acyltransferase" evidence="9">
    <location>
        <begin position="28"/>
        <end position="337"/>
    </location>
</feature>
<name>A0ABW8C497_9ACTN</name>
<dbReference type="PANTHER" id="PTHR48098">
    <property type="entry name" value="ENTEROCHELIN ESTERASE-RELATED"/>
    <property type="match status" value="1"/>
</dbReference>
<evidence type="ECO:0000256" key="8">
    <source>
        <dbReference type="ARBA" id="ARBA00048109"/>
    </source>
</evidence>
<keyword evidence="9" id="KW-0732">Signal</keyword>
<evidence type="ECO:0000256" key="9">
    <source>
        <dbReference type="SAM" id="SignalP"/>
    </source>
</evidence>
<dbReference type="RefSeq" id="WP_399646050.1">
    <property type="nucleotide sequence ID" value="NZ_JBITYG010000002.1"/>
</dbReference>
<dbReference type="PROSITE" id="PS51318">
    <property type="entry name" value="TAT"/>
    <property type="match status" value="1"/>
</dbReference>
<dbReference type="EC" id="2.3.1.20" evidence="4"/>
<evidence type="ECO:0000256" key="3">
    <source>
        <dbReference type="ARBA" id="ARBA00012820"/>
    </source>
</evidence>
<evidence type="ECO:0000256" key="2">
    <source>
        <dbReference type="ARBA" id="ARBA00005874"/>
    </source>
</evidence>
<organism evidence="10 11">
    <name type="scientific">Streptomyces fildesensis</name>
    <dbReference type="NCBI Taxonomy" id="375757"/>
    <lineage>
        <taxon>Bacteria</taxon>
        <taxon>Bacillati</taxon>
        <taxon>Actinomycetota</taxon>
        <taxon>Actinomycetes</taxon>
        <taxon>Kitasatosporales</taxon>
        <taxon>Streptomycetaceae</taxon>
        <taxon>Streptomyces</taxon>
    </lineage>
</organism>
<evidence type="ECO:0000256" key="1">
    <source>
        <dbReference type="ARBA" id="ARBA00000697"/>
    </source>
</evidence>
<accession>A0ABW8C497</accession>
<evidence type="ECO:0000256" key="7">
    <source>
        <dbReference type="ARBA" id="ARBA00032572"/>
    </source>
</evidence>
<evidence type="ECO:0000313" key="10">
    <source>
        <dbReference type="EMBL" id="MFI9100637.1"/>
    </source>
</evidence>
<comment type="catalytic activity">
    <reaction evidence="8">
        <text>an acyl-CoA + a 1,2-diacyl-sn-glycerol = a triacyl-sn-glycerol + CoA</text>
        <dbReference type="Rhea" id="RHEA:10868"/>
        <dbReference type="ChEBI" id="CHEBI:17815"/>
        <dbReference type="ChEBI" id="CHEBI:57287"/>
        <dbReference type="ChEBI" id="CHEBI:58342"/>
        <dbReference type="ChEBI" id="CHEBI:64615"/>
        <dbReference type="EC" id="2.3.1.20"/>
    </reaction>
</comment>
<evidence type="ECO:0000313" key="11">
    <source>
        <dbReference type="Proteomes" id="UP001614394"/>
    </source>
</evidence>
<keyword evidence="10" id="KW-0378">Hydrolase</keyword>
<dbReference type="SUPFAM" id="SSF53474">
    <property type="entry name" value="alpha/beta-Hydrolases"/>
    <property type="match status" value="1"/>
</dbReference>
<evidence type="ECO:0000256" key="6">
    <source>
        <dbReference type="ARBA" id="ARBA00023315"/>
    </source>
</evidence>
<proteinExistence type="inferred from homology"/>
<evidence type="ECO:0000256" key="4">
    <source>
        <dbReference type="ARBA" id="ARBA00013244"/>
    </source>
</evidence>
<comment type="caution">
    <text evidence="10">The sequence shown here is derived from an EMBL/GenBank/DDBJ whole genome shotgun (WGS) entry which is preliminary data.</text>
</comment>
<protein>
    <recommendedName>
        <fullName evidence="7">Acyl-CoA:diacylglycerol acyltransferase</fullName>
        <ecNumber evidence="3">2.3.1.122</ecNumber>
        <ecNumber evidence="4">2.3.1.20</ecNumber>
    </recommendedName>
</protein>
<sequence length="337" mass="35862">MHTQRRRRTSRAAVTGAAMLAATAALTLGPTALTPAAAASTAVAAPARTALDGAGIVSETWIDGRTVDLQINSPAIRGTVATRLLLPADWSAQATRTWPVLYLLQGAHDDYTSWTRETDIEQFTADKEVIVAMPSSGPTGIPSTWWNFGSGAPDYETFQVTELMQLLQQNYRAGTTRAIGGVSTGGWGAIAFAARHPGAFKAAASYSGVLHTTMPGMPIIVEAIVGREGLLPWALWGSPIFQSPLWNAQNPYALASKLTGTSLYLSSGTGVVGGNGELSAEALETTLWPASQSFAARLQQLGIPAQTHFYLGGTHSWTYWRNEYKTSWPLLSQALGL</sequence>
<keyword evidence="6" id="KW-0012">Acyltransferase</keyword>
<dbReference type="EC" id="2.3.1.122" evidence="3"/>
<evidence type="ECO:0000256" key="5">
    <source>
        <dbReference type="ARBA" id="ARBA00022679"/>
    </source>
</evidence>
<dbReference type="Pfam" id="PF00756">
    <property type="entry name" value="Esterase"/>
    <property type="match status" value="1"/>
</dbReference>
<dbReference type="InterPro" id="IPR029058">
    <property type="entry name" value="AB_hydrolase_fold"/>
</dbReference>
<gene>
    <name evidence="10" type="ORF">ACIGXA_08920</name>
</gene>
<dbReference type="InterPro" id="IPR050583">
    <property type="entry name" value="Mycobacterial_A85_antigen"/>
</dbReference>
<comment type="catalytic activity">
    <reaction evidence="1">
        <text>2 alpha,alpha'-trehalose 6-mycolate = alpha,alpha'-trehalose 6,6'-bismycolate + alpha,alpha-trehalose</text>
        <dbReference type="Rhea" id="RHEA:23472"/>
        <dbReference type="ChEBI" id="CHEBI:16551"/>
        <dbReference type="ChEBI" id="CHEBI:18195"/>
        <dbReference type="ChEBI" id="CHEBI:18234"/>
        <dbReference type="EC" id="2.3.1.122"/>
    </reaction>
</comment>
<dbReference type="Proteomes" id="UP001614394">
    <property type="component" value="Unassembled WGS sequence"/>
</dbReference>
<feature type="signal peptide" evidence="9">
    <location>
        <begin position="1"/>
        <end position="27"/>
    </location>
</feature>
<dbReference type="PANTHER" id="PTHR48098:SF1">
    <property type="entry name" value="DIACYLGLYCEROL ACYLTRANSFERASE_MYCOLYLTRANSFERASE AG85A"/>
    <property type="match status" value="1"/>
</dbReference>
<dbReference type="InterPro" id="IPR006311">
    <property type="entry name" value="TAT_signal"/>
</dbReference>
<keyword evidence="11" id="KW-1185">Reference proteome</keyword>
<comment type="similarity">
    <text evidence="2">Belongs to the mycobacterial A85 antigen family.</text>
</comment>
<dbReference type="Gene3D" id="3.40.50.1820">
    <property type="entry name" value="alpha/beta hydrolase"/>
    <property type="match status" value="1"/>
</dbReference>
<dbReference type="InterPro" id="IPR000801">
    <property type="entry name" value="Esterase-like"/>
</dbReference>
<dbReference type="EMBL" id="JBITYG010000002">
    <property type="protein sequence ID" value="MFI9100637.1"/>
    <property type="molecule type" value="Genomic_DNA"/>
</dbReference>
<keyword evidence="5" id="KW-0808">Transferase</keyword>